<keyword evidence="12" id="KW-0963">Cytoplasm</keyword>
<evidence type="ECO:0000256" key="8">
    <source>
        <dbReference type="ARBA" id="ARBA00022630"/>
    </source>
</evidence>
<dbReference type="EMBL" id="QUNO01000003">
    <property type="protein sequence ID" value="REH51820.1"/>
    <property type="molecule type" value="Genomic_DNA"/>
</dbReference>
<dbReference type="PANTHER" id="PTHR42923">
    <property type="entry name" value="PROTOPORPHYRINOGEN OXIDASE"/>
    <property type="match status" value="1"/>
</dbReference>
<evidence type="ECO:0000256" key="1">
    <source>
        <dbReference type="ARBA" id="ARBA00001755"/>
    </source>
</evidence>
<evidence type="ECO:0000256" key="5">
    <source>
        <dbReference type="ARBA" id="ARBA00008310"/>
    </source>
</evidence>
<keyword evidence="8 12" id="KW-0285">Flavoprotein</keyword>
<reference evidence="14 15" key="1">
    <citation type="submission" date="2018-08" db="EMBL/GenBank/DDBJ databases">
        <title>Genomic Encyclopedia of Archaeal and Bacterial Type Strains, Phase II (KMG-II): from individual species to whole genera.</title>
        <authorList>
            <person name="Goeker M."/>
        </authorList>
    </citation>
    <scope>NUCLEOTIDE SEQUENCE [LARGE SCALE GENOMIC DNA]</scope>
    <source>
        <strain evidence="14 15">DSM 45791</strain>
    </source>
</reference>
<comment type="cofactor">
    <cofactor evidence="2 12">
        <name>FAD</name>
        <dbReference type="ChEBI" id="CHEBI:57692"/>
    </cofactor>
</comment>
<comment type="catalytic activity">
    <reaction evidence="1">
        <text>coproporphyrinogen III + 3 O2 = coproporphyrin III + 3 H2O2</text>
        <dbReference type="Rhea" id="RHEA:43436"/>
        <dbReference type="ChEBI" id="CHEBI:15379"/>
        <dbReference type="ChEBI" id="CHEBI:16240"/>
        <dbReference type="ChEBI" id="CHEBI:57309"/>
        <dbReference type="ChEBI" id="CHEBI:131725"/>
        <dbReference type="EC" id="1.3.3.15"/>
    </reaction>
    <physiologicalReaction direction="left-to-right" evidence="1">
        <dbReference type="Rhea" id="RHEA:43437"/>
    </physiologicalReaction>
</comment>
<name>A0A3E0HZS4_9PSEU</name>
<comment type="function">
    <text evidence="3 12">Involved in coproporphyrin-dependent heme b biosynthesis. Catalyzes the oxidation of coproporphyrinogen III to coproporphyrin III.</text>
</comment>
<gene>
    <name evidence="14" type="ORF">BCF44_103269</name>
</gene>
<dbReference type="OrthoDB" id="4496419at2"/>
<evidence type="ECO:0000256" key="4">
    <source>
        <dbReference type="ARBA" id="ARBA00004744"/>
    </source>
</evidence>
<dbReference type="RefSeq" id="WP_116173858.1">
    <property type="nucleotide sequence ID" value="NZ_CP144375.1"/>
</dbReference>
<keyword evidence="15" id="KW-1185">Reference proteome</keyword>
<evidence type="ECO:0000256" key="10">
    <source>
        <dbReference type="ARBA" id="ARBA00023002"/>
    </source>
</evidence>
<evidence type="ECO:0000256" key="7">
    <source>
        <dbReference type="ARBA" id="ARBA00019046"/>
    </source>
</evidence>
<dbReference type="InterPro" id="IPR002937">
    <property type="entry name" value="Amino_oxidase"/>
</dbReference>
<dbReference type="Pfam" id="PF01593">
    <property type="entry name" value="Amino_oxidase"/>
    <property type="match status" value="1"/>
</dbReference>
<comment type="caution">
    <text evidence="14">The sequence shown here is derived from an EMBL/GenBank/DDBJ whole genome shotgun (WGS) entry which is preliminary data.</text>
</comment>
<dbReference type="SUPFAM" id="SSF51905">
    <property type="entry name" value="FAD/NAD(P)-binding domain"/>
    <property type="match status" value="1"/>
</dbReference>
<accession>A0A3E0HZS4</accession>
<keyword evidence="11 12" id="KW-0350">Heme biosynthesis</keyword>
<keyword evidence="10 12" id="KW-0560">Oxidoreductase</keyword>
<dbReference type="GO" id="GO:0006783">
    <property type="term" value="P:heme biosynthetic process"/>
    <property type="evidence" value="ECO:0007669"/>
    <property type="project" value="UniProtKB-UniRule"/>
</dbReference>
<evidence type="ECO:0000256" key="6">
    <source>
        <dbReference type="ARBA" id="ARBA00012402"/>
    </source>
</evidence>
<dbReference type="NCBIfam" id="TIGR00562">
    <property type="entry name" value="proto_IX_ox"/>
    <property type="match status" value="1"/>
</dbReference>
<evidence type="ECO:0000313" key="14">
    <source>
        <dbReference type="EMBL" id="REH51820.1"/>
    </source>
</evidence>
<evidence type="ECO:0000256" key="2">
    <source>
        <dbReference type="ARBA" id="ARBA00001974"/>
    </source>
</evidence>
<dbReference type="InterPro" id="IPR050464">
    <property type="entry name" value="Zeta_carotene_desat/Oxidored"/>
</dbReference>
<dbReference type="SUPFAM" id="SSF54373">
    <property type="entry name" value="FAD-linked reductases, C-terminal domain"/>
    <property type="match status" value="1"/>
</dbReference>
<comment type="pathway">
    <text evidence="4 12">Porphyrin-containing compound metabolism; protoheme biosynthesis.</text>
</comment>
<comment type="subcellular location">
    <subcellularLocation>
        <location evidence="12">Cytoplasm</location>
    </subcellularLocation>
</comment>
<sequence>MTEPHVAVIGGGVSGLAAAYRLRKLLGPLATITVVEQTDRVGGKLRTIELGGRSYDVGAEAFLARRGEATELITELGMAGDLVHPTSASATVRAGGRINRLPGHTFQGVPASAEAVRGVLSDAAVARVAHEPGLPPVHLDGEDIAVGKLLRERFGPEVTNRLVDPLLGGVYAGHADGLSLRATMAPLAGALDRGAGSLVSAAASLVPAPPQPGVPRPPVFGTLRDGLGSLTDRLAKASDATIEYGRPVRKLSRREAGWTVEFGDHALDVDGVVLAVPAPAAAKLLADVAPVAAAAFGGIELASMAVIALVLPADVALPENSGVLIAGDDRWADGSPFTAKAFTYSGRKWAHLGGDDTLVIRGSVGKAGEVAALQVDDEDLIRAVRADLAELTGITTAPIDAVVTRWGGGLPQYGVGHLSRVTTIETAVADLPGLAVAGASLHGVGVPACIATSQAAAARVAAHLLGRHRGSGGTMGAWPA</sequence>
<dbReference type="InterPro" id="IPR036188">
    <property type="entry name" value="FAD/NAD-bd_sf"/>
</dbReference>
<dbReference type="InterPro" id="IPR004572">
    <property type="entry name" value="Protoporphyrinogen_oxidase"/>
</dbReference>
<feature type="domain" description="Amine oxidase" evidence="13">
    <location>
        <begin position="13"/>
        <end position="460"/>
    </location>
</feature>
<evidence type="ECO:0000256" key="12">
    <source>
        <dbReference type="RuleBase" id="RU364052"/>
    </source>
</evidence>
<proteinExistence type="inferred from homology"/>
<dbReference type="GO" id="GO:0005737">
    <property type="term" value="C:cytoplasm"/>
    <property type="evidence" value="ECO:0007669"/>
    <property type="project" value="UniProtKB-SubCell"/>
</dbReference>
<keyword evidence="9 12" id="KW-0274">FAD</keyword>
<dbReference type="Proteomes" id="UP000256269">
    <property type="component" value="Unassembled WGS sequence"/>
</dbReference>
<dbReference type="UniPathway" id="UPA00252"/>
<dbReference type="EC" id="1.3.3.15" evidence="6 12"/>
<evidence type="ECO:0000259" key="13">
    <source>
        <dbReference type="Pfam" id="PF01593"/>
    </source>
</evidence>
<dbReference type="PANTHER" id="PTHR42923:SF3">
    <property type="entry name" value="PROTOPORPHYRINOGEN OXIDASE"/>
    <property type="match status" value="1"/>
</dbReference>
<evidence type="ECO:0000256" key="11">
    <source>
        <dbReference type="ARBA" id="ARBA00023133"/>
    </source>
</evidence>
<evidence type="ECO:0000256" key="3">
    <source>
        <dbReference type="ARBA" id="ARBA00002185"/>
    </source>
</evidence>
<dbReference type="Gene3D" id="1.10.3110.10">
    <property type="entry name" value="protoporphyrinogen ix oxidase, domain 3"/>
    <property type="match status" value="1"/>
</dbReference>
<organism evidence="14 15">
    <name type="scientific">Kutzneria buriramensis</name>
    <dbReference type="NCBI Taxonomy" id="1045776"/>
    <lineage>
        <taxon>Bacteria</taxon>
        <taxon>Bacillati</taxon>
        <taxon>Actinomycetota</taxon>
        <taxon>Actinomycetes</taxon>
        <taxon>Pseudonocardiales</taxon>
        <taxon>Pseudonocardiaceae</taxon>
        <taxon>Kutzneria</taxon>
    </lineage>
</organism>
<evidence type="ECO:0000256" key="9">
    <source>
        <dbReference type="ARBA" id="ARBA00022827"/>
    </source>
</evidence>
<dbReference type="Gene3D" id="3.90.660.20">
    <property type="entry name" value="Protoporphyrinogen oxidase, mitochondrial, domain 2"/>
    <property type="match status" value="1"/>
</dbReference>
<dbReference type="AlphaFoldDB" id="A0A3E0HZS4"/>
<dbReference type="GO" id="GO:0004729">
    <property type="term" value="F:oxygen-dependent protoporphyrinogen oxidase activity"/>
    <property type="evidence" value="ECO:0007669"/>
    <property type="project" value="UniProtKB-UniRule"/>
</dbReference>
<protein>
    <recommendedName>
        <fullName evidence="7 12">Coproporphyrinogen III oxidase</fullName>
        <ecNumber evidence="6 12">1.3.3.15</ecNumber>
    </recommendedName>
</protein>
<comment type="similarity">
    <text evidence="5 12">Belongs to the protoporphyrinogen/coproporphyrinogen oxidase family. Coproporphyrinogen III oxidase subfamily.</text>
</comment>
<evidence type="ECO:0000313" key="15">
    <source>
        <dbReference type="Proteomes" id="UP000256269"/>
    </source>
</evidence>
<dbReference type="Gene3D" id="3.50.50.60">
    <property type="entry name" value="FAD/NAD(P)-binding domain"/>
    <property type="match status" value="1"/>
</dbReference>